<proteinExistence type="predicted"/>
<sequence length="102" mass="11050">MRQQMLDLSGGALITDGAVQFRLQQCLMARPFTCPAVRARGDGDGRGRFTCSPEFSISALAAPDLGSKRRARVLSTLRRIPGPFRGPCRRSFGMCCVSANSN</sequence>
<comment type="caution">
    <text evidence="1">The sequence shown here is derived from an EMBL/GenBank/DDBJ whole genome shotgun (WGS) entry which is preliminary data.</text>
</comment>
<evidence type="ECO:0000313" key="1">
    <source>
        <dbReference type="EMBL" id="GJN37337.1"/>
    </source>
</evidence>
<dbReference type="Proteomes" id="UP001054889">
    <property type="component" value="Unassembled WGS sequence"/>
</dbReference>
<dbReference type="EMBL" id="BQKI01000095">
    <property type="protein sequence ID" value="GJN37337.1"/>
    <property type="molecule type" value="Genomic_DNA"/>
</dbReference>
<protein>
    <submittedName>
        <fullName evidence="1">Uncharacterized protein</fullName>
    </submittedName>
</protein>
<dbReference type="AlphaFoldDB" id="A0AAV5FQT3"/>
<accession>A0AAV5FQT3</accession>
<reference evidence="1" key="1">
    <citation type="journal article" date="2018" name="DNA Res.">
        <title>Multiple hybrid de novo genome assembly of finger millet, an orphan allotetraploid crop.</title>
        <authorList>
            <person name="Hatakeyama M."/>
            <person name="Aluri S."/>
            <person name="Balachadran M.T."/>
            <person name="Sivarajan S.R."/>
            <person name="Patrignani A."/>
            <person name="Gruter S."/>
            <person name="Poveda L."/>
            <person name="Shimizu-Inatsugi R."/>
            <person name="Baeten J."/>
            <person name="Francoijs K.J."/>
            <person name="Nataraja K.N."/>
            <person name="Reddy Y.A.N."/>
            <person name="Phadnis S."/>
            <person name="Ravikumar R.L."/>
            <person name="Schlapbach R."/>
            <person name="Sreeman S.M."/>
            <person name="Shimizu K.K."/>
        </authorList>
    </citation>
    <scope>NUCLEOTIDE SEQUENCE</scope>
</reference>
<name>A0AAV5FQT3_ELECO</name>
<evidence type="ECO:0000313" key="2">
    <source>
        <dbReference type="Proteomes" id="UP001054889"/>
    </source>
</evidence>
<reference evidence="1" key="2">
    <citation type="submission" date="2021-12" db="EMBL/GenBank/DDBJ databases">
        <title>Resequencing data analysis of finger millet.</title>
        <authorList>
            <person name="Hatakeyama M."/>
            <person name="Aluri S."/>
            <person name="Balachadran M.T."/>
            <person name="Sivarajan S.R."/>
            <person name="Poveda L."/>
            <person name="Shimizu-Inatsugi R."/>
            <person name="Schlapbach R."/>
            <person name="Sreeman S.M."/>
            <person name="Shimizu K.K."/>
        </authorList>
    </citation>
    <scope>NUCLEOTIDE SEQUENCE</scope>
</reference>
<gene>
    <name evidence="1" type="primary">gb26277</name>
    <name evidence="1" type="ORF">PR202_gb26277</name>
</gene>
<organism evidence="1 2">
    <name type="scientific">Eleusine coracana subsp. coracana</name>
    <dbReference type="NCBI Taxonomy" id="191504"/>
    <lineage>
        <taxon>Eukaryota</taxon>
        <taxon>Viridiplantae</taxon>
        <taxon>Streptophyta</taxon>
        <taxon>Embryophyta</taxon>
        <taxon>Tracheophyta</taxon>
        <taxon>Spermatophyta</taxon>
        <taxon>Magnoliopsida</taxon>
        <taxon>Liliopsida</taxon>
        <taxon>Poales</taxon>
        <taxon>Poaceae</taxon>
        <taxon>PACMAD clade</taxon>
        <taxon>Chloridoideae</taxon>
        <taxon>Cynodonteae</taxon>
        <taxon>Eleusininae</taxon>
        <taxon>Eleusine</taxon>
    </lineage>
</organism>
<keyword evidence="2" id="KW-1185">Reference proteome</keyword>